<feature type="domain" description="Glycosyltransferase subfamily 4-like N-terminal" evidence="4">
    <location>
        <begin position="80"/>
        <end position="196"/>
    </location>
</feature>
<comment type="caution">
    <text evidence="5">The sequence shown here is derived from an EMBL/GenBank/DDBJ whole genome shotgun (WGS) entry which is preliminary data.</text>
</comment>
<evidence type="ECO:0000259" key="4">
    <source>
        <dbReference type="Pfam" id="PF13439"/>
    </source>
</evidence>
<dbReference type="GO" id="GO:0016757">
    <property type="term" value="F:glycosyltransferase activity"/>
    <property type="evidence" value="ECO:0007669"/>
    <property type="project" value="UniProtKB-KW"/>
</dbReference>
<accession>A0ABV8KIZ8</accession>
<dbReference type="InterPro" id="IPR001296">
    <property type="entry name" value="Glyco_trans_1"/>
</dbReference>
<dbReference type="EMBL" id="JBHSBN010000004">
    <property type="protein sequence ID" value="MFC4105902.1"/>
    <property type="molecule type" value="Genomic_DNA"/>
</dbReference>
<dbReference type="Pfam" id="PF13439">
    <property type="entry name" value="Glyco_transf_4"/>
    <property type="match status" value="1"/>
</dbReference>
<evidence type="ECO:0000256" key="1">
    <source>
        <dbReference type="ARBA" id="ARBA00022676"/>
    </source>
</evidence>
<evidence type="ECO:0000259" key="3">
    <source>
        <dbReference type="Pfam" id="PF00534"/>
    </source>
</evidence>
<dbReference type="InterPro" id="IPR028098">
    <property type="entry name" value="Glyco_trans_4-like_N"/>
</dbReference>
<keyword evidence="6" id="KW-1185">Reference proteome</keyword>
<gene>
    <name evidence="5" type="ORF">ACFOX0_08125</name>
</gene>
<dbReference type="Gene3D" id="3.40.50.2000">
    <property type="entry name" value="Glycogen Phosphorylase B"/>
    <property type="match status" value="2"/>
</dbReference>
<dbReference type="PANTHER" id="PTHR12526:SF510">
    <property type="entry name" value="D-INOSITOL 3-PHOSPHATE GLYCOSYLTRANSFERASE"/>
    <property type="match status" value="1"/>
</dbReference>
<evidence type="ECO:0000256" key="2">
    <source>
        <dbReference type="ARBA" id="ARBA00022679"/>
    </source>
</evidence>
<dbReference type="CDD" id="cd03801">
    <property type="entry name" value="GT4_PimA-like"/>
    <property type="match status" value="1"/>
</dbReference>
<reference evidence="6" key="1">
    <citation type="journal article" date="2019" name="Int. J. Syst. Evol. Microbiol.">
        <title>The Global Catalogue of Microorganisms (GCM) 10K type strain sequencing project: providing services to taxonomists for standard genome sequencing and annotation.</title>
        <authorList>
            <consortium name="The Broad Institute Genomics Platform"/>
            <consortium name="The Broad Institute Genome Sequencing Center for Infectious Disease"/>
            <person name="Wu L."/>
            <person name="Ma J."/>
        </authorList>
    </citation>
    <scope>NUCLEOTIDE SEQUENCE [LARGE SCALE GENOMIC DNA]</scope>
    <source>
        <strain evidence="6">2902at01</strain>
    </source>
</reference>
<dbReference type="PANTHER" id="PTHR12526">
    <property type="entry name" value="GLYCOSYLTRANSFERASE"/>
    <property type="match status" value="1"/>
</dbReference>
<organism evidence="5 6">
    <name type="scientific">Micromonospora zhanjiangensis</name>
    <dbReference type="NCBI Taxonomy" id="1522057"/>
    <lineage>
        <taxon>Bacteria</taxon>
        <taxon>Bacillati</taxon>
        <taxon>Actinomycetota</taxon>
        <taxon>Actinomycetes</taxon>
        <taxon>Micromonosporales</taxon>
        <taxon>Micromonosporaceae</taxon>
        <taxon>Micromonospora</taxon>
    </lineage>
</organism>
<dbReference type="Pfam" id="PF00534">
    <property type="entry name" value="Glycos_transf_1"/>
    <property type="match status" value="1"/>
</dbReference>
<evidence type="ECO:0000313" key="6">
    <source>
        <dbReference type="Proteomes" id="UP001595868"/>
    </source>
</evidence>
<dbReference type="EC" id="2.4.-.-" evidence="5"/>
<keyword evidence="1 5" id="KW-0328">Glycosyltransferase</keyword>
<proteinExistence type="predicted"/>
<feature type="domain" description="Glycosyl transferase family 1" evidence="3">
    <location>
        <begin position="210"/>
        <end position="336"/>
    </location>
</feature>
<dbReference type="Proteomes" id="UP001595868">
    <property type="component" value="Unassembled WGS sequence"/>
</dbReference>
<keyword evidence="2 5" id="KW-0808">Transferase</keyword>
<name>A0ABV8KIZ8_9ACTN</name>
<protein>
    <submittedName>
        <fullName evidence="5">Glycosyltransferase family 4 protein</fullName>
        <ecNumber evidence="5">2.4.-.-</ecNumber>
    </submittedName>
</protein>
<dbReference type="SUPFAM" id="SSF53756">
    <property type="entry name" value="UDP-Glycosyltransferase/glycogen phosphorylase"/>
    <property type="match status" value="1"/>
</dbReference>
<evidence type="ECO:0000313" key="5">
    <source>
        <dbReference type="EMBL" id="MFC4105902.1"/>
    </source>
</evidence>
<dbReference type="RefSeq" id="WP_377543235.1">
    <property type="nucleotide sequence ID" value="NZ_JBHSBN010000004.1"/>
</dbReference>
<sequence length="400" mass="43917">MTYGFEYGGGVRTVAQWLWDGLLATGRYSVAMHDLATFSRDTSSRRLMVPTSWLRRDLRTVGPGGWYTHWGANAVELEIMRYRPRRQLTAALRDADIVQVVSGAPACAAPVVRAGVPVVLQVASLVGWERPALLASLPPARRAWCRWMTRLVSRVERDVLSRVDAVLVENAALAEHVRSVSRTRLLVAPPGVDTDRFVPAPDGWRRDGYLLSVCRMSDPRKGLDRLILAYAEMRRLQPSIGPLVLAGRHRPEPSLLRTIDRLGLRDRVLIRSEVPAAELVAVYQGAAAFLQTSHEEGLGISVLEAMACGLPVVATETNGTVETVRHGETGWLVPQGPAPRVAIEVAERTLDLLTGRGADFGSRGRVRCLRKFSSAVALKRFTDVYDRLAPVRRAGGPDAG</sequence>